<evidence type="ECO:0000256" key="7">
    <source>
        <dbReference type="PIRNR" id="PIRNR000124"/>
    </source>
</evidence>
<evidence type="ECO:0000256" key="6">
    <source>
        <dbReference type="ARBA" id="ARBA00047473"/>
    </source>
</evidence>
<dbReference type="InterPro" id="IPR014027">
    <property type="entry name" value="UDP-Glc/GDP-Man_DH_C"/>
</dbReference>
<comment type="pathway">
    <text evidence="1">Nucleotide-sugar biosynthesis; UDP-alpha-D-glucuronate biosynthesis; UDP-alpha-D-glucuronate from UDP-alpha-D-glucose: step 1/1.</text>
</comment>
<proteinExistence type="inferred from homology"/>
<gene>
    <name evidence="12" type="ORF">MJB10_22075</name>
</gene>
<feature type="binding site" evidence="9">
    <location>
        <position position="344"/>
    </location>
    <ligand>
        <name>substrate</name>
    </ligand>
</feature>
<evidence type="ECO:0000256" key="10">
    <source>
        <dbReference type="PIRSR" id="PIRSR500134-3"/>
    </source>
</evidence>
<dbReference type="InterPro" id="IPR017476">
    <property type="entry name" value="UDP-Glc/GDP-Man"/>
</dbReference>
<keyword evidence="4 7" id="KW-0560">Oxidoreductase</keyword>
<feature type="binding site" evidence="9">
    <location>
        <begin position="273"/>
        <end position="277"/>
    </location>
    <ligand>
        <name>substrate</name>
    </ligand>
</feature>
<evidence type="ECO:0000313" key="13">
    <source>
        <dbReference type="Proteomes" id="UP001304650"/>
    </source>
</evidence>
<dbReference type="PIRSF" id="PIRSF500134">
    <property type="entry name" value="UDPglc_DH_bac"/>
    <property type="match status" value="1"/>
</dbReference>
<evidence type="ECO:0000256" key="9">
    <source>
        <dbReference type="PIRSR" id="PIRSR500134-2"/>
    </source>
</evidence>
<keyword evidence="5 7" id="KW-0520">NAD</keyword>
<dbReference type="Gene3D" id="1.20.5.100">
    <property type="entry name" value="Cytochrome c1, transmembrane anchor, C-terminal"/>
    <property type="match status" value="1"/>
</dbReference>
<dbReference type="NCBIfam" id="TIGR03026">
    <property type="entry name" value="NDP-sugDHase"/>
    <property type="match status" value="1"/>
</dbReference>
<dbReference type="SMART" id="SM00984">
    <property type="entry name" value="UDPG_MGDP_dh_C"/>
    <property type="match status" value="1"/>
</dbReference>
<feature type="binding site" evidence="9">
    <location>
        <position position="228"/>
    </location>
    <ligand>
        <name>substrate</name>
    </ligand>
</feature>
<dbReference type="GO" id="GO:0000271">
    <property type="term" value="P:polysaccharide biosynthetic process"/>
    <property type="evidence" value="ECO:0007669"/>
    <property type="project" value="InterPro"/>
</dbReference>
<feature type="binding site" evidence="9">
    <location>
        <begin position="154"/>
        <end position="157"/>
    </location>
    <ligand>
        <name>substrate</name>
    </ligand>
</feature>
<dbReference type="InterPro" id="IPR001732">
    <property type="entry name" value="UDP-Glc/GDP-Man_DH_N"/>
</dbReference>
<evidence type="ECO:0000256" key="5">
    <source>
        <dbReference type="ARBA" id="ARBA00023027"/>
    </source>
</evidence>
<dbReference type="SUPFAM" id="SSF51735">
    <property type="entry name" value="NAD(P)-binding Rossmann-fold domains"/>
    <property type="match status" value="1"/>
</dbReference>
<dbReference type="PANTHER" id="PTHR43750">
    <property type="entry name" value="UDP-GLUCOSE 6-DEHYDROGENASE TUAD"/>
    <property type="match status" value="1"/>
</dbReference>
<dbReference type="InterPro" id="IPR036291">
    <property type="entry name" value="NAD(P)-bd_dom_sf"/>
</dbReference>
<dbReference type="Pfam" id="PF03721">
    <property type="entry name" value="UDPG_MGDP_dh_N"/>
    <property type="match status" value="1"/>
</dbReference>
<accession>A0AA96RM22</accession>
<evidence type="ECO:0000256" key="3">
    <source>
        <dbReference type="ARBA" id="ARBA00012954"/>
    </source>
</evidence>
<dbReference type="InterPro" id="IPR036220">
    <property type="entry name" value="UDP-Glc/GDP-Man_DH_C_sf"/>
</dbReference>
<dbReference type="RefSeq" id="WP_314798521.1">
    <property type="nucleotide sequence ID" value="NZ_CP130319.1"/>
</dbReference>
<feature type="binding site" evidence="10">
    <location>
        <position position="351"/>
    </location>
    <ligand>
        <name>NAD(+)</name>
        <dbReference type="ChEBI" id="CHEBI:57540"/>
    </ligand>
</feature>
<sequence length="469" mass="51745">MNIVCIGSGYVGSVTGAAFAVLGHHTTVLDIDQTKVDLMNAGRSPIYEPGLDHLIENYIGKTLFATTDYSTISQADVVFIGVGTPSKADGTADLRYIRLAAQGIGQHLNPDKFTVIINKSTVPVGTADLVASIIEESSGLAADTHFAMASNPEFLREGYALEDVFFPDRIVIGTENPRSKQVLKELYFNLLNRVQYEEKSRDFQFAFNPKAPLPTYYETDIKSAEMIKYASNAFLAVKISYINEIARLCETLGANVTDVAAGMGMDSRIGSKFLQVSSGWSGSCFPKDTAELLATSQKYSCELTVVQAAVESNQQMHDYVVDKIKRKLKTLNGKHIGILGLTFKPNTDDARKTQASVIIKELIDAGARIKAHDPHGMEMFQQLNAALDVQYMPNALDVTNNVDAVVLLTHWDEYLLIDWSQVKTNMRSPYVLDTRNVLKPAYMQELGFDYEGLGINSFRNQTRFEGISA</sequence>
<feature type="binding site" evidence="10">
    <location>
        <position position="287"/>
    </location>
    <ligand>
        <name>NAD(+)</name>
        <dbReference type="ChEBI" id="CHEBI:57540"/>
    </ligand>
</feature>
<dbReference type="InterPro" id="IPR008927">
    <property type="entry name" value="6-PGluconate_DH-like_C_sf"/>
</dbReference>
<evidence type="ECO:0000256" key="8">
    <source>
        <dbReference type="PIRSR" id="PIRSR500134-1"/>
    </source>
</evidence>
<evidence type="ECO:0000256" key="2">
    <source>
        <dbReference type="ARBA" id="ARBA00006601"/>
    </source>
</evidence>
<evidence type="ECO:0000256" key="4">
    <source>
        <dbReference type="ARBA" id="ARBA00023002"/>
    </source>
</evidence>
<reference evidence="12" key="1">
    <citation type="submission" date="2022-02" db="EMBL/GenBank/DDBJ databases">
        <title>Paenibacillus sp. MBLB1832 Whole Genome Shotgun Sequencing.</title>
        <authorList>
            <person name="Hwang C.Y."/>
            <person name="Cho E.-S."/>
            <person name="Seo M.-J."/>
        </authorList>
    </citation>
    <scope>NUCLEOTIDE SEQUENCE</scope>
    <source>
        <strain evidence="12">MBLB1832</strain>
    </source>
</reference>
<dbReference type="GO" id="GO:0051287">
    <property type="term" value="F:NAD binding"/>
    <property type="evidence" value="ECO:0007669"/>
    <property type="project" value="InterPro"/>
</dbReference>
<feature type="binding site" evidence="10">
    <location>
        <position position="121"/>
    </location>
    <ligand>
        <name>NAD(+)</name>
        <dbReference type="ChEBI" id="CHEBI:57540"/>
    </ligand>
</feature>
<evidence type="ECO:0000259" key="11">
    <source>
        <dbReference type="SMART" id="SM00984"/>
    </source>
</evidence>
<dbReference type="PANTHER" id="PTHR43750:SF3">
    <property type="entry name" value="UDP-GLUCOSE 6-DEHYDROGENASE TUAD"/>
    <property type="match status" value="1"/>
</dbReference>
<feature type="active site" description="Nucleophile" evidence="8">
    <location>
        <position position="284"/>
    </location>
</feature>
<comment type="catalytic activity">
    <reaction evidence="6 7">
        <text>UDP-alpha-D-glucose + 2 NAD(+) + H2O = UDP-alpha-D-glucuronate + 2 NADH + 3 H(+)</text>
        <dbReference type="Rhea" id="RHEA:23596"/>
        <dbReference type="ChEBI" id="CHEBI:15377"/>
        <dbReference type="ChEBI" id="CHEBI:15378"/>
        <dbReference type="ChEBI" id="CHEBI:57540"/>
        <dbReference type="ChEBI" id="CHEBI:57945"/>
        <dbReference type="ChEBI" id="CHEBI:58052"/>
        <dbReference type="ChEBI" id="CHEBI:58885"/>
        <dbReference type="EC" id="1.1.1.22"/>
    </reaction>
</comment>
<dbReference type="EMBL" id="CP130319">
    <property type="protein sequence ID" value="WNR43762.1"/>
    <property type="molecule type" value="Genomic_DNA"/>
</dbReference>
<dbReference type="Proteomes" id="UP001304650">
    <property type="component" value="Chromosome"/>
</dbReference>
<feature type="binding site" evidence="10">
    <location>
        <position position="157"/>
    </location>
    <ligand>
        <name>NAD(+)</name>
        <dbReference type="ChEBI" id="CHEBI:57540"/>
    </ligand>
</feature>
<dbReference type="PIRSF" id="PIRSF000124">
    <property type="entry name" value="UDPglc_GDPman_dh"/>
    <property type="match status" value="1"/>
</dbReference>
<dbReference type="KEGG" id="proo:MJB10_22075"/>
<protein>
    <recommendedName>
        <fullName evidence="3 7">UDP-glucose 6-dehydrogenase</fullName>
        <ecNumber evidence="3 7">1.1.1.22</ecNumber>
    </recommendedName>
</protein>
<dbReference type="SUPFAM" id="SSF52413">
    <property type="entry name" value="UDP-glucose/GDP-mannose dehydrogenase C-terminal domain"/>
    <property type="match status" value="1"/>
</dbReference>
<dbReference type="Pfam" id="PF03720">
    <property type="entry name" value="UDPG_MGDP_dh_C"/>
    <property type="match status" value="1"/>
</dbReference>
<dbReference type="InterPro" id="IPR014026">
    <property type="entry name" value="UDP-Glc/GDP-Man_DH_dimer"/>
</dbReference>
<evidence type="ECO:0000256" key="1">
    <source>
        <dbReference type="ARBA" id="ARBA00004701"/>
    </source>
</evidence>
<dbReference type="Gene3D" id="3.40.50.720">
    <property type="entry name" value="NAD(P)-binding Rossmann-like Domain"/>
    <property type="match status" value="2"/>
</dbReference>
<evidence type="ECO:0000313" key="12">
    <source>
        <dbReference type="EMBL" id="WNR43762.1"/>
    </source>
</evidence>
<dbReference type="SUPFAM" id="SSF48179">
    <property type="entry name" value="6-phosphogluconate dehydrogenase C-terminal domain-like"/>
    <property type="match status" value="1"/>
</dbReference>
<feature type="binding site" evidence="10">
    <location>
        <position position="30"/>
    </location>
    <ligand>
        <name>NAD(+)</name>
        <dbReference type="ChEBI" id="CHEBI:57540"/>
    </ligand>
</feature>
<dbReference type="AlphaFoldDB" id="A0AA96RM22"/>
<dbReference type="EC" id="1.1.1.22" evidence="3 7"/>
<organism evidence="12 13">
    <name type="scientific">Paenibacillus roseopurpureus</name>
    <dbReference type="NCBI Taxonomy" id="2918901"/>
    <lineage>
        <taxon>Bacteria</taxon>
        <taxon>Bacillati</taxon>
        <taxon>Bacillota</taxon>
        <taxon>Bacilli</taxon>
        <taxon>Bacillales</taxon>
        <taxon>Paenibacillaceae</taxon>
        <taxon>Paenibacillus</taxon>
    </lineage>
</organism>
<dbReference type="InterPro" id="IPR028357">
    <property type="entry name" value="UDPglc_DH_bac"/>
</dbReference>
<keyword evidence="13" id="KW-1185">Reference proteome</keyword>
<name>A0AA96RM22_9BACL</name>
<feature type="binding site" evidence="10">
    <location>
        <position position="35"/>
    </location>
    <ligand>
        <name>NAD(+)</name>
        <dbReference type="ChEBI" id="CHEBI:57540"/>
    </ligand>
</feature>
<comment type="similarity">
    <text evidence="2 7">Belongs to the UDP-glucose/GDP-mannose dehydrogenase family.</text>
</comment>
<feature type="binding site" evidence="10">
    <location>
        <position position="84"/>
    </location>
    <ligand>
        <name>NAD(+)</name>
        <dbReference type="ChEBI" id="CHEBI:57540"/>
    </ligand>
</feature>
<dbReference type="Pfam" id="PF00984">
    <property type="entry name" value="UDPG_MGDP_dh"/>
    <property type="match status" value="1"/>
</dbReference>
<feature type="domain" description="UDP-glucose/GDP-mannose dehydrogenase C-terminal" evidence="11">
    <location>
        <begin position="337"/>
        <end position="440"/>
    </location>
</feature>
<dbReference type="GO" id="GO:0003979">
    <property type="term" value="F:UDP-glucose 6-dehydrogenase activity"/>
    <property type="evidence" value="ECO:0007669"/>
    <property type="project" value="UniProtKB-EC"/>
</dbReference>